<reference evidence="2" key="1">
    <citation type="submission" date="2021-11" db="EMBL/GenBank/DDBJ databases">
        <title>BS-T2-15 a new species belonging to the Comamonadaceae family isolated from the soil of a French oak forest.</title>
        <authorList>
            <person name="Mieszkin S."/>
            <person name="Alain K."/>
        </authorList>
    </citation>
    <scope>NUCLEOTIDE SEQUENCE</scope>
    <source>
        <strain evidence="2">BS-T2-15</strain>
    </source>
</reference>
<dbReference type="EMBL" id="JAJLJH010000001">
    <property type="protein sequence ID" value="MCK9684952.1"/>
    <property type="molecule type" value="Genomic_DNA"/>
</dbReference>
<keyword evidence="3" id="KW-1185">Reference proteome</keyword>
<dbReference type="PIRSF" id="PIRSF028477">
    <property type="entry name" value="UCP028477"/>
    <property type="match status" value="1"/>
</dbReference>
<gene>
    <name evidence="2" type="ORF">LPC04_04435</name>
</gene>
<keyword evidence="1" id="KW-0732">Signal</keyword>
<organism evidence="2 3">
    <name type="scientific">Scleromatobacter humisilvae</name>
    <dbReference type="NCBI Taxonomy" id="2897159"/>
    <lineage>
        <taxon>Bacteria</taxon>
        <taxon>Pseudomonadati</taxon>
        <taxon>Pseudomonadota</taxon>
        <taxon>Betaproteobacteria</taxon>
        <taxon>Burkholderiales</taxon>
        <taxon>Sphaerotilaceae</taxon>
        <taxon>Scleromatobacter</taxon>
    </lineage>
</organism>
<dbReference type="Proteomes" id="UP001139353">
    <property type="component" value="Unassembled WGS sequence"/>
</dbReference>
<feature type="signal peptide" evidence="1">
    <location>
        <begin position="1"/>
        <end position="19"/>
    </location>
</feature>
<dbReference type="RefSeq" id="WP_275680973.1">
    <property type="nucleotide sequence ID" value="NZ_JAJLJH010000001.1"/>
</dbReference>
<proteinExistence type="predicted"/>
<sequence length="303" mass="33742">MRRLFLAALLMAASAAAQAMSVEVCDRPKEPSADQRDMMLRFTSIVRDELAASQQQVVLIARSGLDLHRIQTRYSHEGVALRDNGGQPWSVRELYYSCEDHKPRIYDEGFAGFVMGTDDPDSGYVSLVFLPPDHADPLRATAVDKHHALGVLGASYSANAYPFSTRHQNCNQWVMELLADAWGAGDAGSDADVRTQAQAWLRAQGYLPTVFTVSAHPMTWLPEFVHWLSNDDHPPEELAHNRYNVSMPSSIETFVQAKVPEARRVEICHAGRRVVLHRGWDEIAEGCVAGPGDRSFELTPEQD</sequence>
<feature type="chain" id="PRO_5040923884" evidence="1">
    <location>
        <begin position="20"/>
        <end position="303"/>
    </location>
</feature>
<comment type="caution">
    <text evidence="2">The sequence shown here is derived from an EMBL/GenBank/DDBJ whole genome shotgun (WGS) entry which is preliminary data.</text>
</comment>
<dbReference type="InterPro" id="IPR014547">
    <property type="entry name" value="UCP028477"/>
</dbReference>
<name>A0A9X1YID9_9BURK</name>
<dbReference type="AlphaFoldDB" id="A0A9X1YID9"/>
<evidence type="ECO:0000313" key="3">
    <source>
        <dbReference type="Proteomes" id="UP001139353"/>
    </source>
</evidence>
<evidence type="ECO:0000313" key="2">
    <source>
        <dbReference type="EMBL" id="MCK9684952.1"/>
    </source>
</evidence>
<evidence type="ECO:0000256" key="1">
    <source>
        <dbReference type="SAM" id="SignalP"/>
    </source>
</evidence>
<protein>
    <submittedName>
        <fullName evidence="2">DUF2145 domain-containing protein</fullName>
    </submittedName>
</protein>
<accession>A0A9X1YID9</accession>
<dbReference type="Pfam" id="PF09916">
    <property type="entry name" value="DUF2145"/>
    <property type="match status" value="1"/>
</dbReference>